<comment type="caution">
    <text evidence="2">The sequence shown here is derived from an EMBL/GenBank/DDBJ whole genome shotgun (WGS) entry which is preliminary data.</text>
</comment>
<reference evidence="2 3" key="1">
    <citation type="submission" date="2015-01" db="EMBL/GenBank/DDBJ databases">
        <title>Evolution of Trichinella species and genotypes.</title>
        <authorList>
            <person name="Korhonen P.K."/>
            <person name="Edoardo P."/>
            <person name="Giuseppe L.R."/>
            <person name="Gasser R.B."/>
        </authorList>
    </citation>
    <scope>NUCLEOTIDE SEQUENCE [LARGE SCALE GENOMIC DNA]</scope>
    <source>
        <strain evidence="2">ISS1029</strain>
    </source>
</reference>
<dbReference type="EMBL" id="JYDP01000054">
    <property type="protein sequence ID" value="KRZ10962.1"/>
    <property type="molecule type" value="Genomic_DNA"/>
</dbReference>
<feature type="region of interest" description="Disordered" evidence="1">
    <location>
        <begin position="13"/>
        <end position="65"/>
    </location>
</feature>
<dbReference type="AlphaFoldDB" id="A0A0V1HLJ2"/>
<dbReference type="Proteomes" id="UP000055024">
    <property type="component" value="Unassembled WGS sequence"/>
</dbReference>
<accession>A0A0V1HLJ2</accession>
<protein>
    <submittedName>
        <fullName evidence="2">Uncharacterized protein</fullName>
    </submittedName>
</protein>
<organism evidence="2 3">
    <name type="scientific">Trichinella zimbabwensis</name>
    <dbReference type="NCBI Taxonomy" id="268475"/>
    <lineage>
        <taxon>Eukaryota</taxon>
        <taxon>Metazoa</taxon>
        <taxon>Ecdysozoa</taxon>
        <taxon>Nematoda</taxon>
        <taxon>Enoplea</taxon>
        <taxon>Dorylaimia</taxon>
        <taxon>Trichinellida</taxon>
        <taxon>Trichinellidae</taxon>
        <taxon>Trichinella</taxon>
    </lineage>
</organism>
<name>A0A0V1HLJ2_9BILA</name>
<gene>
    <name evidence="2" type="ORF">T11_11865</name>
</gene>
<evidence type="ECO:0000313" key="3">
    <source>
        <dbReference type="Proteomes" id="UP000055024"/>
    </source>
</evidence>
<sequence>MWSSYRSEFYTLPMSFALPNNDGNSKSNDDNDDNNNNNNNTSNTGKKPKQPWKLSRLNGQRAWPS</sequence>
<evidence type="ECO:0000313" key="2">
    <source>
        <dbReference type="EMBL" id="KRZ10962.1"/>
    </source>
</evidence>
<evidence type="ECO:0000256" key="1">
    <source>
        <dbReference type="SAM" id="MobiDB-lite"/>
    </source>
</evidence>
<proteinExistence type="predicted"/>
<keyword evidence="3" id="KW-1185">Reference proteome</keyword>
<feature type="compositionally biased region" description="Low complexity" evidence="1">
    <location>
        <begin position="34"/>
        <end position="45"/>
    </location>
</feature>